<keyword evidence="1" id="KW-1133">Transmembrane helix</keyword>
<keyword evidence="3" id="KW-1185">Reference proteome</keyword>
<sequence>MEVLLWMNSNWSATAMALVTDGATSLDSTDRNSTMTTPLSTVTDDSVQPLFTEYPDEVLHFAVGACVLFTLIGVPGNFITIVALLRYTKISRLAGNASRRV</sequence>
<reference evidence="2 3" key="1">
    <citation type="journal article" date="2023" name="Nucleic Acids Res.">
        <title>The hologenome of Daphnia magna reveals possible DNA methylation and microbiome-mediated evolution of the host genome.</title>
        <authorList>
            <person name="Chaturvedi A."/>
            <person name="Li X."/>
            <person name="Dhandapani V."/>
            <person name="Marshall H."/>
            <person name="Kissane S."/>
            <person name="Cuenca-Cambronero M."/>
            <person name="Asole G."/>
            <person name="Calvet F."/>
            <person name="Ruiz-Romero M."/>
            <person name="Marangio P."/>
            <person name="Guigo R."/>
            <person name="Rago D."/>
            <person name="Mirbahai L."/>
            <person name="Eastwood N."/>
            <person name="Colbourne J.K."/>
            <person name="Zhou J."/>
            <person name="Mallon E."/>
            <person name="Orsini L."/>
        </authorList>
    </citation>
    <scope>NUCLEOTIDE SEQUENCE [LARGE SCALE GENOMIC DNA]</scope>
    <source>
        <strain evidence="2">LRV0_1</strain>
    </source>
</reference>
<evidence type="ECO:0000313" key="3">
    <source>
        <dbReference type="Proteomes" id="UP001234178"/>
    </source>
</evidence>
<proteinExistence type="predicted"/>
<protein>
    <recommendedName>
        <fullName evidence="4">G-protein coupled receptors family 1 profile domain-containing protein</fullName>
    </recommendedName>
</protein>
<dbReference type="Proteomes" id="UP001234178">
    <property type="component" value="Unassembled WGS sequence"/>
</dbReference>
<evidence type="ECO:0000256" key="1">
    <source>
        <dbReference type="SAM" id="Phobius"/>
    </source>
</evidence>
<feature type="transmembrane region" description="Helical" evidence="1">
    <location>
        <begin position="58"/>
        <end position="85"/>
    </location>
</feature>
<name>A0ABR0B1P3_9CRUS</name>
<comment type="caution">
    <text evidence="2">The sequence shown here is derived from an EMBL/GenBank/DDBJ whole genome shotgun (WGS) entry which is preliminary data.</text>
</comment>
<dbReference type="EMBL" id="JAOYFB010000040">
    <property type="protein sequence ID" value="KAK4035534.1"/>
    <property type="molecule type" value="Genomic_DNA"/>
</dbReference>
<accession>A0ABR0B1P3</accession>
<keyword evidence="1" id="KW-0812">Transmembrane</keyword>
<evidence type="ECO:0000313" key="2">
    <source>
        <dbReference type="EMBL" id="KAK4035534.1"/>
    </source>
</evidence>
<gene>
    <name evidence="2" type="ORF">OUZ56_027620</name>
</gene>
<evidence type="ECO:0008006" key="4">
    <source>
        <dbReference type="Google" id="ProtNLM"/>
    </source>
</evidence>
<keyword evidence="1" id="KW-0472">Membrane</keyword>
<organism evidence="2 3">
    <name type="scientific">Daphnia magna</name>
    <dbReference type="NCBI Taxonomy" id="35525"/>
    <lineage>
        <taxon>Eukaryota</taxon>
        <taxon>Metazoa</taxon>
        <taxon>Ecdysozoa</taxon>
        <taxon>Arthropoda</taxon>
        <taxon>Crustacea</taxon>
        <taxon>Branchiopoda</taxon>
        <taxon>Diplostraca</taxon>
        <taxon>Cladocera</taxon>
        <taxon>Anomopoda</taxon>
        <taxon>Daphniidae</taxon>
        <taxon>Daphnia</taxon>
    </lineage>
</organism>